<dbReference type="PROSITE" id="PS50968">
    <property type="entry name" value="BIOTINYL_LIPOYL"/>
    <property type="match status" value="1"/>
</dbReference>
<evidence type="ECO:0000256" key="6">
    <source>
        <dbReference type="ARBA" id="ARBA00022532"/>
    </source>
</evidence>
<dbReference type="EC" id="2.3.1.61" evidence="4 11"/>
<dbReference type="UniPathway" id="UPA00868">
    <property type="reaction ID" value="UER00840"/>
</dbReference>
<dbReference type="Gene3D" id="3.30.559.10">
    <property type="entry name" value="Chloramphenicol acetyltransferase-like domain"/>
    <property type="match status" value="1"/>
</dbReference>
<dbReference type="PANTHER" id="PTHR43416">
    <property type="entry name" value="DIHYDROLIPOYLLYSINE-RESIDUE SUCCINYLTRANSFERASE COMPONENT OF 2-OXOGLUTARATE DEHYDROGENASE COMPLEX, MITOCHONDRIAL-RELATED"/>
    <property type="match status" value="1"/>
</dbReference>
<evidence type="ECO:0000256" key="3">
    <source>
        <dbReference type="ARBA" id="ARBA00007317"/>
    </source>
</evidence>
<dbReference type="InterPro" id="IPR023213">
    <property type="entry name" value="CAT-like_dom_sf"/>
</dbReference>
<organism evidence="15 16">
    <name type="scientific">SAR324 cluster bacterium</name>
    <dbReference type="NCBI Taxonomy" id="2024889"/>
    <lineage>
        <taxon>Bacteria</taxon>
        <taxon>Deltaproteobacteria</taxon>
        <taxon>SAR324 cluster</taxon>
    </lineage>
</organism>
<keyword evidence="7 11" id="KW-0808">Transferase</keyword>
<comment type="cofactor">
    <cofactor evidence="11">
        <name>(R)-lipoate</name>
        <dbReference type="ChEBI" id="CHEBI:83088"/>
    </cofactor>
    <text evidence="11">Binds 1 lipoyl cofactor covalently.</text>
</comment>
<dbReference type="Gene3D" id="4.10.320.10">
    <property type="entry name" value="E3-binding domain"/>
    <property type="match status" value="1"/>
</dbReference>
<dbReference type="FunFam" id="3.30.559.10:FF:000007">
    <property type="entry name" value="Dihydrolipoamide acetyltransferase component of pyruvate dehydrogenase complex"/>
    <property type="match status" value="1"/>
</dbReference>
<dbReference type="Proteomes" id="UP000287176">
    <property type="component" value="Unassembled WGS sequence"/>
</dbReference>
<dbReference type="NCBIfam" id="TIGR01347">
    <property type="entry name" value="sucB"/>
    <property type="match status" value="1"/>
</dbReference>
<keyword evidence="8 11" id="KW-0450">Lipoyl</keyword>
<dbReference type="NCBIfam" id="NF004309">
    <property type="entry name" value="PRK05704.1"/>
    <property type="match status" value="1"/>
</dbReference>
<evidence type="ECO:0000256" key="4">
    <source>
        <dbReference type="ARBA" id="ARBA00012945"/>
    </source>
</evidence>
<dbReference type="InterPro" id="IPR001078">
    <property type="entry name" value="2-oxoacid_DH_actylTfrase"/>
</dbReference>
<dbReference type="SUPFAM" id="SSF52777">
    <property type="entry name" value="CoA-dependent acyltransferases"/>
    <property type="match status" value="1"/>
</dbReference>
<name>A0A432GQ19_9DELT</name>
<dbReference type="GO" id="GO:0045252">
    <property type="term" value="C:oxoglutarate dehydrogenase complex"/>
    <property type="evidence" value="ECO:0007669"/>
    <property type="project" value="UniProtKB-UniRule"/>
</dbReference>
<comment type="function">
    <text evidence="1 11">E2 component of the 2-oxoglutarate dehydrogenase (OGDH) complex which catalyzes the second step in the conversion of 2-oxoglutarate to succinyl-CoA and CO(2).</text>
</comment>
<dbReference type="GO" id="GO:0004149">
    <property type="term" value="F:dihydrolipoyllysine-residue succinyltransferase activity"/>
    <property type="evidence" value="ECO:0007669"/>
    <property type="project" value="UniProtKB-UniRule"/>
</dbReference>
<dbReference type="SUPFAM" id="SSF47005">
    <property type="entry name" value="Peripheral subunit-binding domain of 2-oxo acid dehydrogenase complex"/>
    <property type="match status" value="1"/>
</dbReference>
<feature type="domain" description="Peripheral subunit-binding (PSBD)" evidence="14">
    <location>
        <begin position="122"/>
        <end position="157"/>
    </location>
</feature>
<dbReference type="InterPro" id="IPR011053">
    <property type="entry name" value="Single_hybrid_motif"/>
</dbReference>
<dbReference type="InterPro" id="IPR036625">
    <property type="entry name" value="E3-bd_dom_sf"/>
</dbReference>
<evidence type="ECO:0000259" key="14">
    <source>
        <dbReference type="PROSITE" id="PS51826"/>
    </source>
</evidence>
<gene>
    <name evidence="15" type="ORF">DSY94_03465</name>
</gene>
<feature type="compositionally biased region" description="Basic and acidic residues" evidence="12">
    <location>
        <begin position="96"/>
        <end position="107"/>
    </location>
</feature>
<protein>
    <recommendedName>
        <fullName evidence="5 11">Dihydrolipoyllysine-residue succinyltransferase component of 2-oxoglutarate dehydrogenase complex</fullName>
        <ecNumber evidence="4 11">2.3.1.61</ecNumber>
    </recommendedName>
    <alternativeName>
        <fullName evidence="11">2-oxoglutarate dehydrogenase complex component E2</fullName>
    </alternativeName>
</protein>
<evidence type="ECO:0000256" key="8">
    <source>
        <dbReference type="ARBA" id="ARBA00022823"/>
    </source>
</evidence>
<proteinExistence type="inferred from homology"/>
<evidence type="ECO:0000256" key="5">
    <source>
        <dbReference type="ARBA" id="ARBA00019511"/>
    </source>
</evidence>
<dbReference type="InterPro" id="IPR050537">
    <property type="entry name" value="2-oxoacid_dehydrogenase"/>
</dbReference>
<dbReference type="InterPro" id="IPR004167">
    <property type="entry name" value="PSBD"/>
</dbReference>
<evidence type="ECO:0000256" key="9">
    <source>
        <dbReference type="ARBA" id="ARBA00023315"/>
    </source>
</evidence>
<evidence type="ECO:0000313" key="15">
    <source>
        <dbReference type="EMBL" id="RTZ85618.1"/>
    </source>
</evidence>
<evidence type="ECO:0000256" key="12">
    <source>
        <dbReference type="SAM" id="MobiDB-lite"/>
    </source>
</evidence>
<feature type="region of interest" description="Disordered" evidence="12">
    <location>
        <begin position="80"/>
        <end position="126"/>
    </location>
</feature>
<evidence type="ECO:0000313" key="16">
    <source>
        <dbReference type="Proteomes" id="UP000287176"/>
    </source>
</evidence>
<dbReference type="InterPro" id="IPR006255">
    <property type="entry name" value="SucB"/>
</dbReference>
<evidence type="ECO:0000256" key="1">
    <source>
        <dbReference type="ARBA" id="ARBA00004052"/>
    </source>
</evidence>
<dbReference type="Pfam" id="PF02817">
    <property type="entry name" value="E3_binding"/>
    <property type="match status" value="1"/>
</dbReference>
<feature type="compositionally biased region" description="Polar residues" evidence="12">
    <location>
        <begin position="84"/>
        <end position="93"/>
    </location>
</feature>
<evidence type="ECO:0000259" key="13">
    <source>
        <dbReference type="PROSITE" id="PS50968"/>
    </source>
</evidence>
<comment type="similarity">
    <text evidence="3 11">Belongs to the 2-oxoacid dehydrogenase family.</text>
</comment>
<feature type="compositionally biased region" description="Low complexity" evidence="12">
    <location>
        <begin position="111"/>
        <end position="126"/>
    </location>
</feature>
<sequence length="412" mass="44754">MSIVEIKIPSPGESITEVEIGNWLKADGDYVLIDETICEIETDKATLPLIAESAGRLKILLQEGETAGIGDVACSIDTDAEQPKITSTPTSSKVIVKSEEPSERATIPDEASSASASYAAGHPSPAAKKMMVEKGATGVSGSGPGGRITTQDVEMHLQQNPDYAASTTETKLEATPPVLSGSRSIKRERMSRLRRKLAERLVAVKNETAMLTTFNEVDMHAIFELRSQSKEVFLEKFNIKLGYMGLFTKACTEALKDFPAVNAQIDGDQIVYHDYVDMGIAVSAPKGLMVPVVRNAESLSLAQIEIEIGRLAKRARENKLSIDEMEGGTFSITNGGVFGSMLSTPILNPPQSAILGMHNIVERPMAVEGKVEIRPVMYLALSYDHRIVDGQQSVSFLVRVKEFLENPTRMLV</sequence>
<dbReference type="Gene3D" id="2.40.50.100">
    <property type="match status" value="1"/>
</dbReference>
<keyword evidence="6 11" id="KW-0816">Tricarboxylic acid cycle</keyword>
<reference evidence="15 16" key="1">
    <citation type="submission" date="2018-06" db="EMBL/GenBank/DDBJ databases">
        <title>Combined omics and stable isotope probing to characterize newly discovered Mariana Back-Arc vent microbial communities.</title>
        <authorList>
            <person name="Trembath-Reichert E."/>
            <person name="Huber J.A."/>
        </authorList>
    </citation>
    <scope>NUCLEOTIDE SEQUENCE [LARGE SCALE GENOMIC DNA]</scope>
    <source>
        <strain evidence="15">MAG 24</strain>
    </source>
</reference>
<keyword evidence="9 11" id="KW-0012">Acyltransferase</keyword>
<dbReference type="GO" id="GO:0033512">
    <property type="term" value="P:L-lysine catabolic process to acetyl-CoA via saccharopine"/>
    <property type="evidence" value="ECO:0007669"/>
    <property type="project" value="UniProtKB-UniRule"/>
</dbReference>
<dbReference type="GO" id="GO:0005829">
    <property type="term" value="C:cytosol"/>
    <property type="evidence" value="ECO:0007669"/>
    <property type="project" value="TreeGrafter"/>
</dbReference>
<dbReference type="InterPro" id="IPR000089">
    <property type="entry name" value="Biotin_lipoyl"/>
</dbReference>
<comment type="catalytic activity">
    <reaction evidence="10 11">
        <text>N(6)-[(R)-dihydrolipoyl]-L-lysyl-[protein] + succinyl-CoA = N(6)-[(R)-S(8)-succinyldihydrolipoyl]-L-lysyl-[protein] + CoA</text>
        <dbReference type="Rhea" id="RHEA:15213"/>
        <dbReference type="Rhea" id="RHEA-COMP:10475"/>
        <dbReference type="Rhea" id="RHEA-COMP:20092"/>
        <dbReference type="ChEBI" id="CHEBI:57287"/>
        <dbReference type="ChEBI" id="CHEBI:57292"/>
        <dbReference type="ChEBI" id="CHEBI:83100"/>
        <dbReference type="ChEBI" id="CHEBI:83120"/>
        <dbReference type="EC" id="2.3.1.61"/>
    </reaction>
</comment>
<feature type="domain" description="Lipoyl-binding" evidence="13">
    <location>
        <begin position="3"/>
        <end position="77"/>
    </location>
</feature>
<dbReference type="Pfam" id="PF00364">
    <property type="entry name" value="Biotin_lipoyl"/>
    <property type="match status" value="1"/>
</dbReference>
<comment type="pathway">
    <text evidence="2 11">Amino-acid degradation; L-lysine degradation via saccharopine pathway; glutaryl-CoA from L-lysine: step 6/6.</text>
</comment>
<evidence type="ECO:0000256" key="11">
    <source>
        <dbReference type="RuleBase" id="RU361138"/>
    </source>
</evidence>
<dbReference type="GO" id="GO:0006099">
    <property type="term" value="P:tricarboxylic acid cycle"/>
    <property type="evidence" value="ECO:0007669"/>
    <property type="project" value="UniProtKB-UniRule"/>
</dbReference>
<comment type="caution">
    <text evidence="15">The sequence shown here is derived from an EMBL/GenBank/DDBJ whole genome shotgun (WGS) entry which is preliminary data.</text>
</comment>
<dbReference type="PANTHER" id="PTHR43416:SF5">
    <property type="entry name" value="DIHYDROLIPOYLLYSINE-RESIDUE SUCCINYLTRANSFERASE COMPONENT OF 2-OXOGLUTARATE DEHYDROGENASE COMPLEX, MITOCHONDRIAL"/>
    <property type="match status" value="1"/>
</dbReference>
<dbReference type="PROSITE" id="PS00189">
    <property type="entry name" value="LIPOYL"/>
    <property type="match status" value="1"/>
</dbReference>
<evidence type="ECO:0000256" key="7">
    <source>
        <dbReference type="ARBA" id="ARBA00022679"/>
    </source>
</evidence>
<dbReference type="PROSITE" id="PS51826">
    <property type="entry name" value="PSBD"/>
    <property type="match status" value="1"/>
</dbReference>
<dbReference type="Pfam" id="PF00198">
    <property type="entry name" value="2-oxoacid_dh"/>
    <property type="match status" value="1"/>
</dbReference>
<dbReference type="SUPFAM" id="SSF51230">
    <property type="entry name" value="Single hybrid motif"/>
    <property type="match status" value="1"/>
</dbReference>
<dbReference type="CDD" id="cd06849">
    <property type="entry name" value="lipoyl_domain"/>
    <property type="match status" value="1"/>
</dbReference>
<dbReference type="InterPro" id="IPR003016">
    <property type="entry name" value="2-oxoA_DH_lipoyl-BS"/>
</dbReference>
<evidence type="ECO:0000256" key="2">
    <source>
        <dbReference type="ARBA" id="ARBA00005145"/>
    </source>
</evidence>
<evidence type="ECO:0000256" key="10">
    <source>
        <dbReference type="ARBA" id="ARBA00052761"/>
    </source>
</evidence>
<dbReference type="EMBL" id="QNZI01000091">
    <property type="protein sequence ID" value="RTZ85618.1"/>
    <property type="molecule type" value="Genomic_DNA"/>
</dbReference>
<dbReference type="AlphaFoldDB" id="A0A432GQ19"/>
<accession>A0A432GQ19</accession>